<sequence>MSGHPVGGSSSTGKKLSLTTCLGSTEGIRGVSMKLLMTPSNELQSVVGRFNQVAGSSVGGVFLMNTASECYRKRNRKANIFEWLAQSTKVTPGTPSGDVTVTLYAPAPPSPKMKIMKLHVCV</sequence>
<proteinExistence type="predicted"/>
<evidence type="ECO:0000313" key="2">
    <source>
        <dbReference type="Proteomes" id="UP001180020"/>
    </source>
</evidence>
<dbReference type="AlphaFoldDB" id="A0AAV9E1I4"/>
<reference evidence="1" key="1">
    <citation type="journal article" date="2023" name="Nat. Commun.">
        <title>Diploid and tetraploid genomes of Acorus and the evolution of monocots.</title>
        <authorList>
            <person name="Ma L."/>
            <person name="Liu K.W."/>
            <person name="Li Z."/>
            <person name="Hsiao Y.Y."/>
            <person name="Qi Y."/>
            <person name="Fu T."/>
            <person name="Tang G.D."/>
            <person name="Zhang D."/>
            <person name="Sun W.H."/>
            <person name="Liu D.K."/>
            <person name="Li Y."/>
            <person name="Chen G.Z."/>
            <person name="Liu X.D."/>
            <person name="Liao X.Y."/>
            <person name="Jiang Y.T."/>
            <person name="Yu X."/>
            <person name="Hao Y."/>
            <person name="Huang J."/>
            <person name="Zhao X.W."/>
            <person name="Ke S."/>
            <person name="Chen Y.Y."/>
            <person name="Wu W.L."/>
            <person name="Hsu J.L."/>
            <person name="Lin Y.F."/>
            <person name="Huang M.D."/>
            <person name="Li C.Y."/>
            <person name="Huang L."/>
            <person name="Wang Z.W."/>
            <person name="Zhao X."/>
            <person name="Zhong W.Y."/>
            <person name="Peng D.H."/>
            <person name="Ahmad S."/>
            <person name="Lan S."/>
            <person name="Zhang J.S."/>
            <person name="Tsai W.C."/>
            <person name="Van de Peer Y."/>
            <person name="Liu Z.J."/>
        </authorList>
    </citation>
    <scope>NUCLEOTIDE SEQUENCE</scope>
    <source>
        <strain evidence="1">CP</strain>
    </source>
</reference>
<accession>A0AAV9E1I4</accession>
<organism evidence="1 2">
    <name type="scientific">Acorus calamus</name>
    <name type="common">Sweet flag</name>
    <dbReference type="NCBI Taxonomy" id="4465"/>
    <lineage>
        <taxon>Eukaryota</taxon>
        <taxon>Viridiplantae</taxon>
        <taxon>Streptophyta</taxon>
        <taxon>Embryophyta</taxon>
        <taxon>Tracheophyta</taxon>
        <taxon>Spermatophyta</taxon>
        <taxon>Magnoliopsida</taxon>
        <taxon>Liliopsida</taxon>
        <taxon>Acoraceae</taxon>
        <taxon>Acorus</taxon>
    </lineage>
</organism>
<protein>
    <submittedName>
        <fullName evidence="1">Uncharacterized protein</fullName>
    </submittedName>
</protein>
<name>A0AAV9E1I4_ACOCL</name>
<gene>
    <name evidence="1" type="ORF">QJS10_CPA10g01236</name>
</gene>
<dbReference type="EMBL" id="JAUJYO010000010">
    <property type="protein sequence ID" value="KAK1306849.1"/>
    <property type="molecule type" value="Genomic_DNA"/>
</dbReference>
<keyword evidence="2" id="KW-1185">Reference proteome</keyword>
<evidence type="ECO:0000313" key="1">
    <source>
        <dbReference type="EMBL" id="KAK1306849.1"/>
    </source>
</evidence>
<dbReference type="Proteomes" id="UP001180020">
    <property type="component" value="Unassembled WGS sequence"/>
</dbReference>
<reference evidence="1" key="2">
    <citation type="submission" date="2023-06" db="EMBL/GenBank/DDBJ databases">
        <authorList>
            <person name="Ma L."/>
            <person name="Liu K.-W."/>
            <person name="Li Z."/>
            <person name="Hsiao Y.-Y."/>
            <person name="Qi Y."/>
            <person name="Fu T."/>
            <person name="Tang G."/>
            <person name="Zhang D."/>
            <person name="Sun W.-H."/>
            <person name="Liu D.-K."/>
            <person name="Li Y."/>
            <person name="Chen G.-Z."/>
            <person name="Liu X.-D."/>
            <person name="Liao X.-Y."/>
            <person name="Jiang Y.-T."/>
            <person name="Yu X."/>
            <person name="Hao Y."/>
            <person name="Huang J."/>
            <person name="Zhao X.-W."/>
            <person name="Ke S."/>
            <person name="Chen Y.-Y."/>
            <person name="Wu W.-L."/>
            <person name="Hsu J.-L."/>
            <person name="Lin Y.-F."/>
            <person name="Huang M.-D."/>
            <person name="Li C.-Y."/>
            <person name="Huang L."/>
            <person name="Wang Z.-W."/>
            <person name="Zhao X."/>
            <person name="Zhong W.-Y."/>
            <person name="Peng D.-H."/>
            <person name="Ahmad S."/>
            <person name="Lan S."/>
            <person name="Zhang J.-S."/>
            <person name="Tsai W.-C."/>
            <person name="Van De Peer Y."/>
            <person name="Liu Z.-J."/>
        </authorList>
    </citation>
    <scope>NUCLEOTIDE SEQUENCE</scope>
    <source>
        <strain evidence="1">CP</strain>
        <tissue evidence="1">Leaves</tissue>
    </source>
</reference>
<comment type="caution">
    <text evidence="1">The sequence shown here is derived from an EMBL/GenBank/DDBJ whole genome shotgun (WGS) entry which is preliminary data.</text>
</comment>